<comment type="similarity">
    <text evidence="2">Belongs to the methyl-accepting chemotaxis (MCP) protein family.</text>
</comment>
<dbReference type="PROSITE" id="PS50885">
    <property type="entry name" value="HAMP"/>
    <property type="match status" value="1"/>
</dbReference>
<dbReference type="CDD" id="cd11386">
    <property type="entry name" value="MCP_signal"/>
    <property type="match status" value="1"/>
</dbReference>
<keyword evidence="4" id="KW-0175">Coiled coil</keyword>
<evidence type="ECO:0000313" key="9">
    <source>
        <dbReference type="EMBL" id="PXX47343.1"/>
    </source>
</evidence>
<feature type="transmembrane region" description="Helical" evidence="6">
    <location>
        <begin position="190"/>
        <end position="210"/>
    </location>
</feature>
<dbReference type="GO" id="GO:0007165">
    <property type="term" value="P:signal transduction"/>
    <property type="evidence" value="ECO:0007669"/>
    <property type="project" value="UniProtKB-KW"/>
</dbReference>
<evidence type="ECO:0000259" key="7">
    <source>
        <dbReference type="PROSITE" id="PS50111"/>
    </source>
</evidence>
<dbReference type="FunFam" id="1.10.287.950:FF:000002">
    <property type="entry name" value="Methyl-accepting chemotaxis protein"/>
    <property type="match status" value="1"/>
</dbReference>
<feature type="domain" description="Methyl-accepting transducer" evidence="7">
    <location>
        <begin position="269"/>
        <end position="498"/>
    </location>
</feature>
<dbReference type="EMBL" id="QJKB01000001">
    <property type="protein sequence ID" value="PXX47343.1"/>
    <property type="molecule type" value="Genomic_DNA"/>
</dbReference>
<dbReference type="GO" id="GO:0006935">
    <property type="term" value="P:chemotaxis"/>
    <property type="evidence" value="ECO:0007669"/>
    <property type="project" value="InterPro"/>
</dbReference>
<dbReference type="OrthoDB" id="9763018at2"/>
<dbReference type="Pfam" id="PF00015">
    <property type="entry name" value="MCPsignal"/>
    <property type="match status" value="1"/>
</dbReference>
<evidence type="ECO:0000259" key="8">
    <source>
        <dbReference type="PROSITE" id="PS50885"/>
    </source>
</evidence>
<protein>
    <submittedName>
        <fullName evidence="9">Methyl-accepting chemotaxis protein</fullName>
    </submittedName>
</protein>
<dbReference type="PROSITE" id="PS50111">
    <property type="entry name" value="CHEMOTAXIS_TRANSDUC_2"/>
    <property type="match status" value="1"/>
</dbReference>
<keyword evidence="1" id="KW-0488">Methylation</keyword>
<dbReference type="Proteomes" id="UP000247792">
    <property type="component" value="Unassembled WGS sequence"/>
</dbReference>
<accession>A0A318JJ19</accession>
<dbReference type="SUPFAM" id="SSF58104">
    <property type="entry name" value="Methyl-accepting chemotaxis protein (MCP) signaling domain"/>
    <property type="match status" value="1"/>
</dbReference>
<dbReference type="AlphaFoldDB" id="A0A318JJ19"/>
<dbReference type="GO" id="GO:0004888">
    <property type="term" value="F:transmembrane signaling receptor activity"/>
    <property type="evidence" value="ECO:0007669"/>
    <property type="project" value="InterPro"/>
</dbReference>
<sequence>MNLRNFKIGTRLGVGFALILAGLISVILFVNALSGNNRKAMVDGLNLSAQKQVLANNMKSALFEGGIAMRNIGIQSDVGEMQKEEAKVKLQKKKYEDAKEKIASLGLSEEEKKILGDIAKIDKEIDKPLKDAVGQALAFNAEGAAKIIATVIDPLSTKSIQEMNKLVDVQDVASKQVFETFSAAGAKLTIWLYVILLSALAVGALFAWTITRSITQPLQEALTLAETVAEGDLRSQVTVSGNDEVTSLFQALKNMNDNLAATVGQVRTGTETITVASQEIASGNADLSSRTESQASSLEETASSMEELTSTVRQNADNARQANQLVVSASSVAVKGGEVVGQVVSTMGSIKESSRKIVDIIGVIDGIAFQTNILALNAAVEAARAGEQGRGFAVVAAEVRNLAQRSASAAKEIKSLISDSVDKVDQGSKLVDEAGKTMDEIVTSVQHVADIMSEITAASQEQSSGIEQVNLAITQMDEMTQQNAALVEQAAAAAESMEEQAVALAQAVSVFKMNSSNVHVLQQSRPVVSKAVSKPAAPARSEVKALPRAAPSGTAGAGARASKPATDVGKQDEWEEF</sequence>
<dbReference type="InterPro" id="IPR004089">
    <property type="entry name" value="MCPsignal_dom"/>
</dbReference>
<keyword evidence="6" id="KW-0812">Transmembrane</keyword>
<evidence type="ECO:0000256" key="2">
    <source>
        <dbReference type="ARBA" id="ARBA00029447"/>
    </source>
</evidence>
<feature type="region of interest" description="Disordered" evidence="5">
    <location>
        <begin position="531"/>
        <end position="577"/>
    </location>
</feature>
<dbReference type="GO" id="GO:0005886">
    <property type="term" value="C:plasma membrane"/>
    <property type="evidence" value="ECO:0007669"/>
    <property type="project" value="TreeGrafter"/>
</dbReference>
<dbReference type="RefSeq" id="WP_110253730.1">
    <property type="nucleotide sequence ID" value="NZ_QJKB01000001.1"/>
</dbReference>
<dbReference type="CDD" id="cd19411">
    <property type="entry name" value="MCP2201-like_sensor"/>
    <property type="match status" value="1"/>
</dbReference>
<dbReference type="SMART" id="SM00283">
    <property type="entry name" value="MA"/>
    <property type="match status" value="1"/>
</dbReference>
<feature type="region of interest" description="Disordered" evidence="5">
    <location>
        <begin position="284"/>
        <end position="304"/>
    </location>
</feature>
<dbReference type="Pfam" id="PF00672">
    <property type="entry name" value="HAMP"/>
    <property type="match status" value="1"/>
</dbReference>
<dbReference type="InterPro" id="IPR047347">
    <property type="entry name" value="YvaQ-like_sensor"/>
</dbReference>
<feature type="coiled-coil region" evidence="4">
    <location>
        <begin position="476"/>
        <end position="507"/>
    </location>
</feature>
<organism evidence="9 10">
    <name type="scientific">Undibacterium pigrum</name>
    <dbReference type="NCBI Taxonomy" id="401470"/>
    <lineage>
        <taxon>Bacteria</taxon>
        <taxon>Pseudomonadati</taxon>
        <taxon>Pseudomonadota</taxon>
        <taxon>Betaproteobacteria</taxon>
        <taxon>Burkholderiales</taxon>
        <taxon>Oxalobacteraceae</taxon>
        <taxon>Undibacterium</taxon>
    </lineage>
</organism>
<gene>
    <name evidence="9" type="ORF">DFR42_101921</name>
</gene>
<dbReference type="PANTHER" id="PTHR43531">
    <property type="entry name" value="PROTEIN ICFG"/>
    <property type="match status" value="1"/>
</dbReference>
<evidence type="ECO:0000313" key="10">
    <source>
        <dbReference type="Proteomes" id="UP000247792"/>
    </source>
</evidence>
<dbReference type="PANTHER" id="PTHR43531:SF14">
    <property type="entry name" value="METHYL-ACCEPTING CHEMOTAXIS PROTEIN I-RELATED"/>
    <property type="match status" value="1"/>
</dbReference>
<dbReference type="SMART" id="SM00304">
    <property type="entry name" value="HAMP"/>
    <property type="match status" value="1"/>
</dbReference>
<evidence type="ECO:0000256" key="3">
    <source>
        <dbReference type="PROSITE-ProRule" id="PRU00284"/>
    </source>
</evidence>
<dbReference type="Gene3D" id="1.10.287.950">
    <property type="entry name" value="Methyl-accepting chemotaxis protein"/>
    <property type="match status" value="1"/>
</dbReference>
<evidence type="ECO:0000256" key="1">
    <source>
        <dbReference type="ARBA" id="ARBA00022481"/>
    </source>
</evidence>
<dbReference type="InterPro" id="IPR051310">
    <property type="entry name" value="MCP_chemotaxis"/>
</dbReference>
<keyword evidence="3" id="KW-0807">Transducer</keyword>
<evidence type="ECO:0000256" key="6">
    <source>
        <dbReference type="SAM" id="Phobius"/>
    </source>
</evidence>
<feature type="domain" description="HAMP" evidence="8">
    <location>
        <begin position="212"/>
        <end position="264"/>
    </location>
</feature>
<dbReference type="CDD" id="cd06225">
    <property type="entry name" value="HAMP"/>
    <property type="match status" value="1"/>
</dbReference>
<proteinExistence type="inferred from homology"/>
<evidence type="ECO:0000256" key="5">
    <source>
        <dbReference type="SAM" id="MobiDB-lite"/>
    </source>
</evidence>
<dbReference type="InterPro" id="IPR024478">
    <property type="entry name" value="HlyB_4HB_MCP"/>
</dbReference>
<comment type="caution">
    <text evidence="9">The sequence shown here is derived from an EMBL/GenBank/DDBJ whole genome shotgun (WGS) entry which is preliminary data.</text>
</comment>
<feature type="transmembrane region" description="Helical" evidence="6">
    <location>
        <begin position="12"/>
        <end position="33"/>
    </location>
</feature>
<dbReference type="InterPro" id="IPR004090">
    <property type="entry name" value="Chemotax_Me-accpt_rcpt"/>
</dbReference>
<dbReference type="Pfam" id="PF12729">
    <property type="entry name" value="4HB_MCP_1"/>
    <property type="match status" value="1"/>
</dbReference>
<dbReference type="InterPro" id="IPR003660">
    <property type="entry name" value="HAMP_dom"/>
</dbReference>
<keyword evidence="10" id="KW-1185">Reference proteome</keyword>
<keyword evidence="6" id="KW-0472">Membrane</keyword>
<name>A0A318JJ19_9BURK</name>
<keyword evidence="6" id="KW-1133">Transmembrane helix</keyword>
<evidence type="ECO:0000256" key="4">
    <source>
        <dbReference type="SAM" id="Coils"/>
    </source>
</evidence>
<dbReference type="PRINTS" id="PR00260">
    <property type="entry name" value="CHEMTRNSDUCR"/>
</dbReference>
<reference evidence="9 10" key="1">
    <citation type="submission" date="2018-05" db="EMBL/GenBank/DDBJ databases">
        <title>Genomic Encyclopedia of Type Strains, Phase IV (KMG-IV): sequencing the most valuable type-strain genomes for metagenomic binning, comparative biology and taxonomic classification.</title>
        <authorList>
            <person name="Goeker M."/>
        </authorList>
    </citation>
    <scope>NUCLEOTIDE SEQUENCE [LARGE SCALE GENOMIC DNA]</scope>
    <source>
        <strain evidence="9 10">DSM 19792</strain>
    </source>
</reference>